<proteinExistence type="predicted"/>
<evidence type="ECO:0000313" key="6">
    <source>
        <dbReference type="Proteomes" id="UP001172681"/>
    </source>
</evidence>
<keyword evidence="3" id="KW-0560">Oxidoreductase</keyword>
<feature type="domain" description="FAD-binding" evidence="4">
    <location>
        <begin position="329"/>
        <end position="384"/>
    </location>
</feature>
<dbReference type="PANTHER" id="PTHR43476:SF3">
    <property type="entry name" value="FAD-BINDING MONOOXYGENASE"/>
    <property type="match status" value="1"/>
</dbReference>
<dbReference type="InterPro" id="IPR036188">
    <property type="entry name" value="FAD/NAD-bd_sf"/>
</dbReference>
<keyword evidence="1" id="KW-0285">Flavoprotein</keyword>
<dbReference type="GO" id="GO:0071949">
    <property type="term" value="F:FAD binding"/>
    <property type="evidence" value="ECO:0007669"/>
    <property type="project" value="InterPro"/>
</dbReference>
<evidence type="ECO:0000256" key="3">
    <source>
        <dbReference type="ARBA" id="ARBA00023002"/>
    </source>
</evidence>
<keyword evidence="6" id="KW-1185">Reference proteome</keyword>
<dbReference type="Proteomes" id="UP001172681">
    <property type="component" value="Unassembled WGS sequence"/>
</dbReference>
<organism evidence="5 6">
    <name type="scientific">Knufia peltigerae</name>
    <dbReference type="NCBI Taxonomy" id="1002370"/>
    <lineage>
        <taxon>Eukaryota</taxon>
        <taxon>Fungi</taxon>
        <taxon>Dikarya</taxon>
        <taxon>Ascomycota</taxon>
        <taxon>Pezizomycotina</taxon>
        <taxon>Eurotiomycetes</taxon>
        <taxon>Chaetothyriomycetidae</taxon>
        <taxon>Chaetothyriales</taxon>
        <taxon>Trichomeriaceae</taxon>
        <taxon>Knufia</taxon>
    </lineage>
</organism>
<dbReference type="InterPro" id="IPR050631">
    <property type="entry name" value="PheA/TfdB_FAD_monoxygenase"/>
</dbReference>
<evidence type="ECO:0000256" key="2">
    <source>
        <dbReference type="ARBA" id="ARBA00022827"/>
    </source>
</evidence>
<dbReference type="PANTHER" id="PTHR43476">
    <property type="entry name" value="3-(3-HYDROXY-PHENYL)PROPIONATE/3-HYDROXYCINNAMIC ACID HYDROXYLASE"/>
    <property type="match status" value="1"/>
</dbReference>
<dbReference type="Gene3D" id="3.50.50.60">
    <property type="entry name" value="FAD/NAD(P)-binding domain"/>
    <property type="match status" value="2"/>
</dbReference>
<gene>
    <name evidence="5" type="ORF">H2204_003622</name>
</gene>
<dbReference type="SUPFAM" id="SSF51905">
    <property type="entry name" value="FAD/NAD(P)-binding domain"/>
    <property type="match status" value="1"/>
</dbReference>
<evidence type="ECO:0000313" key="5">
    <source>
        <dbReference type="EMBL" id="KAJ9639829.1"/>
    </source>
</evidence>
<dbReference type="PRINTS" id="PR00420">
    <property type="entry name" value="RNGMNOXGNASE"/>
</dbReference>
<protein>
    <recommendedName>
        <fullName evidence="4">FAD-binding domain-containing protein</fullName>
    </recommendedName>
</protein>
<sequence length="634" mass="71444">MSTVPGTSQIEETGVIICGGGPTGTALSVLLGHLNIPNIVLEREKDITTDPRGIALDEDGIRILQSIGIYERVYTEIGTCMEKFNFVTGDGTDSRKKPLLSMKYKTTEGGTGHVGFICHKQPAMEKAIRDQIQTTPSCNLITEATVTGVSEDQNYAYVDYVDAKGSTHRIKAPFLVGADGKTGYVRKMYLEPKGIVMAKSEIESRTSYEETWVALNWQITLPDEKSHPDFPLWRLGYTPQEVYDLFFPRDFRFLCNPERPSVCGRFGPPADRLWRFEFVVQKDEDGQRMAQFEETSKIIYPYITHPGSRYGLAHPVRFPEDCIKTLRSRPFSFVARSCNKWALGRVILAGDAAHVFPPFGGQGIASGFRDASALAWRLAFLYRTPKADFEKVLTAWYTERKQQLDRSLAATVRNGEYVTESDPFKVFVREWYMWAVQLIPAYRKEIELGARAEGMTRYQHKEGMPFIPEMEGGLLLPQVYAYDFKTQKVCFTDDLIFGPQKTGLFQLLILPDGLDDFNRLTKGISDIDRVSKNLLRSNEATILIQSTNASTGSMTLPQQDVARLATGTEFAADPILCRNRPEPIGYDEHRLRREIRGRKYAIIRQDRFVFAACDTIVELKDAAGRLASSLSLAS</sequence>
<comment type="caution">
    <text evidence="5">The sequence shown here is derived from an EMBL/GenBank/DDBJ whole genome shotgun (WGS) entry which is preliminary data.</text>
</comment>
<reference evidence="5" key="1">
    <citation type="submission" date="2022-10" db="EMBL/GenBank/DDBJ databases">
        <title>Culturing micro-colonial fungi from biological soil crusts in the Mojave desert and describing Neophaeococcomyces mojavensis, and introducing the new genera and species Taxawa tesnikishii.</title>
        <authorList>
            <person name="Kurbessoian T."/>
            <person name="Stajich J.E."/>
        </authorList>
    </citation>
    <scope>NUCLEOTIDE SEQUENCE</scope>
    <source>
        <strain evidence="5">TK_35</strain>
    </source>
</reference>
<evidence type="ECO:0000259" key="4">
    <source>
        <dbReference type="Pfam" id="PF01494"/>
    </source>
</evidence>
<dbReference type="EMBL" id="JAPDRN010000016">
    <property type="protein sequence ID" value="KAJ9639829.1"/>
    <property type="molecule type" value="Genomic_DNA"/>
</dbReference>
<dbReference type="Pfam" id="PF01494">
    <property type="entry name" value="FAD_binding_3"/>
    <property type="match status" value="2"/>
</dbReference>
<evidence type="ECO:0000256" key="1">
    <source>
        <dbReference type="ARBA" id="ARBA00022630"/>
    </source>
</evidence>
<accession>A0AA38YAL6</accession>
<name>A0AA38YAL6_9EURO</name>
<feature type="domain" description="FAD-binding" evidence="4">
    <location>
        <begin position="12"/>
        <end position="187"/>
    </location>
</feature>
<dbReference type="InterPro" id="IPR002938">
    <property type="entry name" value="FAD-bd"/>
</dbReference>
<keyword evidence="2" id="KW-0274">FAD</keyword>
<dbReference type="GO" id="GO:0016491">
    <property type="term" value="F:oxidoreductase activity"/>
    <property type="evidence" value="ECO:0007669"/>
    <property type="project" value="UniProtKB-KW"/>
</dbReference>
<dbReference type="AlphaFoldDB" id="A0AA38YAL6"/>